<reference evidence="5" key="1">
    <citation type="submission" date="2016-01" db="EMBL/GenBank/DDBJ databases">
        <title>Draft genome of Chromobacterium sp. F49.</title>
        <authorList>
            <person name="Hong K.W."/>
        </authorList>
    </citation>
    <scope>NUCLEOTIDE SEQUENCE [LARGE SCALE GENOMIC DNA]</scope>
    <source>
        <strain evidence="5">M40</strain>
    </source>
</reference>
<keyword evidence="2" id="KW-0812">Transmembrane</keyword>
<evidence type="ECO:0000313" key="5">
    <source>
        <dbReference type="Proteomes" id="UP000076612"/>
    </source>
</evidence>
<feature type="region of interest" description="Disordered" evidence="1">
    <location>
        <begin position="61"/>
        <end position="83"/>
    </location>
</feature>
<accession>A0A163AMA4</accession>
<evidence type="ECO:0000313" key="3">
    <source>
        <dbReference type="EMBL" id="KZE21586.1"/>
    </source>
</evidence>
<reference evidence="4 6" key="3">
    <citation type="submission" date="2017-04" db="EMBL/GenBank/DDBJ databases">
        <title>Kefir bacterial isolates.</title>
        <authorList>
            <person name="Kim Y."/>
            <person name="Blasche S."/>
            <person name="Patil K.R."/>
        </authorList>
    </citation>
    <scope>NUCLEOTIDE SEQUENCE [LARGE SCALE GENOMIC DNA]</scope>
    <source>
        <strain evidence="4 6">OG2</strain>
    </source>
</reference>
<gene>
    <name evidence="3" type="ORF">AVW13_08985</name>
    <name evidence="4" type="ORF">B8X04_02615</name>
</gene>
<name>A0A163AMA4_9MICO</name>
<evidence type="ECO:0000313" key="6">
    <source>
        <dbReference type="Proteomes" id="UP000216867"/>
    </source>
</evidence>
<comment type="caution">
    <text evidence="4">The sequence shown here is derived from an EMBL/GenBank/DDBJ whole genome shotgun (WGS) entry which is preliminary data.</text>
</comment>
<sequence>MDTVLSRRKNVVVTSLFVLGGAGFVLGLVPDLAPAFWVLWLTGCGASILGLILAATVPRVDDDRERPPGTRGSVQSGGLTRRR</sequence>
<organism evidence="4 6">
    <name type="scientific">Brevibacterium casei</name>
    <dbReference type="NCBI Taxonomy" id="33889"/>
    <lineage>
        <taxon>Bacteria</taxon>
        <taxon>Bacillati</taxon>
        <taxon>Actinomycetota</taxon>
        <taxon>Actinomycetes</taxon>
        <taxon>Micrococcales</taxon>
        <taxon>Brevibacteriaceae</taxon>
        <taxon>Brevibacterium</taxon>
    </lineage>
</organism>
<keyword evidence="2" id="KW-0472">Membrane</keyword>
<evidence type="ECO:0000313" key="4">
    <source>
        <dbReference type="EMBL" id="PAK96818.1"/>
    </source>
</evidence>
<protein>
    <submittedName>
        <fullName evidence="4">Uncharacterized protein</fullName>
    </submittedName>
</protein>
<evidence type="ECO:0000256" key="2">
    <source>
        <dbReference type="SAM" id="Phobius"/>
    </source>
</evidence>
<proteinExistence type="predicted"/>
<reference evidence="3" key="2">
    <citation type="submission" date="2016-01" db="EMBL/GenBank/DDBJ databases">
        <authorList>
            <person name="Hong K.W."/>
        </authorList>
    </citation>
    <scope>NUCLEOTIDE SEQUENCE</scope>
    <source>
        <strain evidence="3">M40</strain>
    </source>
</reference>
<dbReference type="GeneID" id="99774343"/>
<keyword evidence="2" id="KW-1133">Transmembrane helix</keyword>
<evidence type="ECO:0000256" key="1">
    <source>
        <dbReference type="SAM" id="MobiDB-lite"/>
    </source>
</evidence>
<dbReference type="EMBL" id="LQQR01000013">
    <property type="protein sequence ID" value="KZE21586.1"/>
    <property type="molecule type" value="Genomic_DNA"/>
</dbReference>
<feature type="compositionally biased region" description="Polar residues" evidence="1">
    <location>
        <begin position="72"/>
        <end position="83"/>
    </location>
</feature>
<dbReference type="Proteomes" id="UP000076612">
    <property type="component" value="Unassembled WGS sequence"/>
</dbReference>
<dbReference type="RefSeq" id="WP_009378637.1">
    <property type="nucleotide sequence ID" value="NZ_CAACXN010000016.1"/>
</dbReference>
<dbReference type="Proteomes" id="UP000216867">
    <property type="component" value="Unassembled WGS sequence"/>
</dbReference>
<dbReference type="AlphaFoldDB" id="A0A163AMA4"/>
<feature type="transmembrane region" description="Helical" evidence="2">
    <location>
        <begin position="12"/>
        <end position="29"/>
    </location>
</feature>
<feature type="transmembrane region" description="Helical" evidence="2">
    <location>
        <begin position="35"/>
        <end position="57"/>
    </location>
</feature>
<dbReference type="EMBL" id="NCWY01000002">
    <property type="protein sequence ID" value="PAK96818.1"/>
    <property type="molecule type" value="Genomic_DNA"/>
</dbReference>